<reference evidence="1 2" key="1">
    <citation type="journal article" date="2016" name="Mol. Biol. Evol.">
        <title>Comparative Genomics of Early-Diverging Mushroom-Forming Fungi Provides Insights into the Origins of Lignocellulose Decay Capabilities.</title>
        <authorList>
            <person name="Nagy L.G."/>
            <person name="Riley R."/>
            <person name="Tritt A."/>
            <person name="Adam C."/>
            <person name="Daum C."/>
            <person name="Floudas D."/>
            <person name="Sun H."/>
            <person name="Yadav J.S."/>
            <person name="Pangilinan J."/>
            <person name="Larsson K.H."/>
            <person name="Matsuura K."/>
            <person name="Barry K."/>
            <person name="Labutti K."/>
            <person name="Kuo R."/>
            <person name="Ohm R.A."/>
            <person name="Bhattacharya S.S."/>
            <person name="Shirouzu T."/>
            <person name="Yoshinaga Y."/>
            <person name="Martin F.M."/>
            <person name="Grigoriev I.V."/>
            <person name="Hibbett D.S."/>
        </authorList>
    </citation>
    <scope>NUCLEOTIDE SEQUENCE [LARGE SCALE GENOMIC DNA]</scope>
    <source>
        <strain evidence="1 2">HHB12733</strain>
    </source>
</reference>
<gene>
    <name evidence="1" type="ORF">CALCODRAFT_485754</name>
</gene>
<dbReference type="AlphaFoldDB" id="A0A165E5T5"/>
<protein>
    <submittedName>
        <fullName evidence="1">Uncharacterized protein</fullName>
    </submittedName>
</protein>
<accession>A0A165E5T5</accession>
<organism evidence="1 2">
    <name type="scientific">Calocera cornea HHB12733</name>
    <dbReference type="NCBI Taxonomy" id="1353952"/>
    <lineage>
        <taxon>Eukaryota</taxon>
        <taxon>Fungi</taxon>
        <taxon>Dikarya</taxon>
        <taxon>Basidiomycota</taxon>
        <taxon>Agaricomycotina</taxon>
        <taxon>Dacrymycetes</taxon>
        <taxon>Dacrymycetales</taxon>
        <taxon>Dacrymycetaceae</taxon>
        <taxon>Calocera</taxon>
    </lineage>
</organism>
<name>A0A165E5T5_9BASI</name>
<keyword evidence="2" id="KW-1185">Reference proteome</keyword>
<dbReference type="STRING" id="1353952.A0A165E5T5"/>
<sequence>MASIMTVNCKEHTEQQSATVKYVWAGTIVQDLPTTRSSNKDVVYYIKVSFGGQDVPASRKMDAKESMMVWCEEGDRREFNASPDSVLRVTVNRHITSRTARKGIPASSEDEEMGAASLTAREWWDAIDATALAVDMTHKNRSAMRISLFLTQDGESSLNWGTNDPVLFHATLLAMDRAQAMHVPPWLDKIAGADDTLSRATDSASAIVDAWKPLFQGLGWFVSVMDVVTEALDAQQKQDGRILKLVEAMKSGLDFRQQAESLQAVKPRATFNPLEATLCQLSRKIAQCACFIWNYAKRAKFTRRMFDDLLENLGGKTNSEIVEYKTAFDELRESFHPQAQLQILHYQEELRDDIRVRDIKRVDNAGFQDSMCALPDTRVDVINEIMDWAHDP</sequence>
<dbReference type="Proteomes" id="UP000076842">
    <property type="component" value="Unassembled WGS sequence"/>
</dbReference>
<dbReference type="InParanoid" id="A0A165E5T5"/>
<evidence type="ECO:0000313" key="2">
    <source>
        <dbReference type="Proteomes" id="UP000076842"/>
    </source>
</evidence>
<evidence type="ECO:0000313" key="1">
    <source>
        <dbReference type="EMBL" id="KZT54157.1"/>
    </source>
</evidence>
<proteinExistence type="predicted"/>
<dbReference type="EMBL" id="KV424020">
    <property type="protein sequence ID" value="KZT54157.1"/>
    <property type="molecule type" value="Genomic_DNA"/>
</dbReference>